<dbReference type="EMBL" id="BMJM01000008">
    <property type="protein sequence ID" value="GGE16765.1"/>
    <property type="molecule type" value="Genomic_DNA"/>
</dbReference>
<dbReference type="RefSeq" id="WP_243450731.1">
    <property type="nucleotide sequence ID" value="NZ_BMJM01000008.1"/>
</dbReference>
<dbReference type="AlphaFoldDB" id="A0A917E9R0"/>
<comment type="caution">
    <text evidence="3">The sequence shown here is derived from an EMBL/GenBank/DDBJ whole genome shotgun (WGS) entry which is preliminary data.</text>
</comment>
<dbReference type="InterPro" id="IPR013424">
    <property type="entry name" value="Ice-binding_C"/>
</dbReference>
<reference evidence="3" key="1">
    <citation type="journal article" date="2014" name="Int. J. Syst. Evol. Microbiol.">
        <title>Complete genome sequence of Corynebacterium casei LMG S-19264T (=DSM 44701T), isolated from a smear-ripened cheese.</title>
        <authorList>
            <consortium name="US DOE Joint Genome Institute (JGI-PGF)"/>
            <person name="Walter F."/>
            <person name="Albersmeier A."/>
            <person name="Kalinowski J."/>
            <person name="Ruckert C."/>
        </authorList>
    </citation>
    <scope>NUCLEOTIDE SEQUENCE</scope>
    <source>
        <strain evidence="3">CGMCC 1.15519</strain>
    </source>
</reference>
<reference evidence="3" key="2">
    <citation type="submission" date="2020-09" db="EMBL/GenBank/DDBJ databases">
        <authorList>
            <person name="Sun Q."/>
            <person name="Zhou Y."/>
        </authorList>
    </citation>
    <scope>NUCLEOTIDE SEQUENCE</scope>
    <source>
        <strain evidence="3">CGMCC 1.15519</strain>
    </source>
</reference>
<feature type="chain" id="PRO_5037195339" description="Ice-binding protein C-terminal domain-containing protein" evidence="1">
    <location>
        <begin position="24"/>
        <end position="221"/>
    </location>
</feature>
<feature type="signal peptide" evidence="1">
    <location>
        <begin position="1"/>
        <end position="23"/>
    </location>
</feature>
<dbReference type="Proteomes" id="UP000635071">
    <property type="component" value="Unassembled WGS sequence"/>
</dbReference>
<gene>
    <name evidence="3" type="ORF">GCM10011529_23990</name>
</gene>
<feature type="domain" description="Ice-binding protein C-terminal" evidence="2">
    <location>
        <begin position="191"/>
        <end position="215"/>
    </location>
</feature>
<accession>A0A917E9R0</accession>
<dbReference type="Pfam" id="PF07589">
    <property type="entry name" value="PEP-CTERM"/>
    <property type="match status" value="1"/>
</dbReference>
<keyword evidence="1" id="KW-0732">Signal</keyword>
<evidence type="ECO:0000259" key="2">
    <source>
        <dbReference type="Pfam" id="PF07589"/>
    </source>
</evidence>
<organism evidence="3 4">
    <name type="scientific">Sandarakinorhabdus glacialis</name>
    <dbReference type="NCBI Taxonomy" id="1614636"/>
    <lineage>
        <taxon>Bacteria</taxon>
        <taxon>Pseudomonadati</taxon>
        <taxon>Pseudomonadota</taxon>
        <taxon>Alphaproteobacteria</taxon>
        <taxon>Sphingomonadales</taxon>
        <taxon>Sphingosinicellaceae</taxon>
        <taxon>Sandarakinorhabdus</taxon>
    </lineage>
</organism>
<keyword evidence="4" id="KW-1185">Reference proteome</keyword>
<protein>
    <recommendedName>
        <fullName evidence="2">Ice-binding protein C-terminal domain-containing protein</fullName>
    </recommendedName>
</protein>
<dbReference type="NCBIfam" id="NF035944">
    <property type="entry name" value="PEPxxWA-CTERM"/>
    <property type="match status" value="1"/>
</dbReference>
<dbReference type="NCBIfam" id="TIGR02595">
    <property type="entry name" value="PEP_CTERM"/>
    <property type="match status" value="1"/>
</dbReference>
<evidence type="ECO:0000313" key="3">
    <source>
        <dbReference type="EMBL" id="GGE16765.1"/>
    </source>
</evidence>
<name>A0A917E9R0_9SPHN</name>
<sequence>MKMIGMFVAAAVAAAGIAAPASSAIVLGTLSGGNLFTRGGAFVLTDAAITPVVGTNAVNTFNVYGLNEQRVTLASNLIIAANPIPPGTVPVTISAGTTVESHLVFVDPAVGVNNNIANGTVTFSSRILGVVWRTAQLSATNALFGADGVTYTSLNGLEPSFLDAVTFSGKTLTYNFSTTPSSSDFIRVITAVPEPQTWAMLVMGFGLVGLATRRRRTAIVA</sequence>
<proteinExistence type="predicted"/>
<evidence type="ECO:0000256" key="1">
    <source>
        <dbReference type="SAM" id="SignalP"/>
    </source>
</evidence>
<evidence type="ECO:0000313" key="4">
    <source>
        <dbReference type="Proteomes" id="UP000635071"/>
    </source>
</evidence>